<evidence type="ECO:0000313" key="8">
    <source>
        <dbReference type="Proteomes" id="UP000289166"/>
    </source>
</evidence>
<evidence type="ECO:0008006" key="9">
    <source>
        <dbReference type="Google" id="ProtNLM"/>
    </source>
</evidence>
<evidence type="ECO:0000256" key="3">
    <source>
        <dbReference type="SAM" id="MobiDB-lite"/>
    </source>
</evidence>
<dbReference type="InterPro" id="IPR011635">
    <property type="entry name" value="CARDB"/>
</dbReference>
<sequence>MKLKTGLFCYVLIICMLMGGISTEATGVNIQTDNNQSSKLNGIYSQTFSDIEGHWCREYIEKFLNRNWVAGYDDGLFRPDRFVTRAEFTAMVVNIFRKVNSTENCNLTDVKEHDWFYNAVSYAASEKLVNGYEDGTFKPMNNMSRQDAAVLVTKLFDVNFFDGATEVRFADEDIFPEYSSKSIKNLASHDIVKGYPDKTFRPFNLITRAEAVRMLDVVLLYVEPVEEIPQIPPVSASPTVTVTTTATPIANNSRDKGGSNVKDKPISTPTSILTVSPTFTATPTSIPTTVPTLTSTPTSTPIVTPTLTPTLTPTPTPSPVFIGDFVAKSINTTSIYTDPLSLEISGSVCVEVYNDGHMDFAGNIEVLFFEDTNLNNLYDEYDTILGKTTVSSIPKGRTVQVHGEIFGKVLFRDNLIYFYVDSSNKVIETNEENNIIHSKEGCNYYPPVGSFNPVIEWKWDSSSVIPNYTNVITTPLVIDLDDDGIPEIVFGSYGPYNGGVSTYGALRALRGDTGEELFTVTDSNCLINAIFSLAAGDIDNDGKPEIIAGDTTLTRILAFENDGTLKWKSEALNILNAGIPAIADIDADGEAEIIIGRQVIDNNGKIKWTGKGGSADPYGVGAISFAVDIDMDNSLEVLCGNTVYDNKGEILWKNESVPDGFNAVGNFDEDEYPEIVLVSRGNVWILEHNGDIKMGPVSIPGGGKGGPPTVADFNQDGKVEIGVAGQARYAVFTGEGDILWAVPISDYSSNYTGSSVFDFEGDGSYEVVYRDEYNLRIYNGMNGDVLYEIPMTSLTSFEYPVIADVDSDGNAEIVAYANGIIRGIYVIGDANDTWVNTRKIWNQHAYSITNVNDDGTIPKIPDANWTIYNNFRCNQSLNSNACVDLSVSYLEIVEQSEKTVIKVRIGNCGAMETPKHVQVAFYDVESTKKELLGTVDINKQLYPGEYTDVEFSININLSEKHTIMVVVDDNGTGTGMVREINETNNWFEVEYKFSSQATVPPIIEQESVQAKNVTVQETIEMIKDDDVVIIDVRTSTEYNEEHLPNALNIDLNTEDMRNQVSKLDKSKKYLLYCRSGQRSQIASNIFIELGINKVYLLKGGIEAWKDAGCYIYLKVF</sequence>
<dbReference type="InterPro" id="IPR001119">
    <property type="entry name" value="SLH_dom"/>
</dbReference>
<feature type="domain" description="SLH" evidence="6">
    <location>
        <begin position="166"/>
        <end position="229"/>
    </location>
</feature>
<dbReference type="PROSITE" id="PS51272">
    <property type="entry name" value="SLH"/>
    <property type="match status" value="3"/>
</dbReference>
<dbReference type="AlphaFoldDB" id="A0A4Q0I0N8"/>
<feature type="signal peptide" evidence="4">
    <location>
        <begin position="1"/>
        <end position="27"/>
    </location>
</feature>
<dbReference type="Gene3D" id="3.40.250.10">
    <property type="entry name" value="Rhodanese-like domain"/>
    <property type="match status" value="1"/>
</dbReference>
<evidence type="ECO:0000256" key="4">
    <source>
        <dbReference type="SAM" id="SignalP"/>
    </source>
</evidence>
<dbReference type="InterPro" id="IPR028994">
    <property type="entry name" value="Integrin_alpha_N"/>
</dbReference>
<evidence type="ECO:0000256" key="2">
    <source>
        <dbReference type="ARBA" id="ARBA00022737"/>
    </source>
</evidence>
<protein>
    <recommendedName>
        <fullName evidence="9">Rhodanese domain-containing protein</fullName>
    </recommendedName>
</protein>
<dbReference type="InterPro" id="IPR051465">
    <property type="entry name" value="Cell_Envelope_Struct_Comp"/>
</dbReference>
<keyword evidence="1 4" id="KW-0732">Signal</keyword>
<dbReference type="CDD" id="cd00158">
    <property type="entry name" value="RHOD"/>
    <property type="match status" value="1"/>
</dbReference>
<evidence type="ECO:0000256" key="1">
    <source>
        <dbReference type="ARBA" id="ARBA00022729"/>
    </source>
</evidence>
<dbReference type="Pfam" id="PF07705">
    <property type="entry name" value="CARDB"/>
    <property type="match status" value="2"/>
</dbReference>
<feature type="domain" description="SLH" evidence="6">
    <location>
        <begin position="43"/>
        <end position="106"/>
    </location>
</feature>
<dbReference type="InterPro" id="IPR013517">
    <property type="entry name" value="FG-GAP"/>
</dbReference>
<evidence type="ECO:0000259" key="6">
    <source>
        <dbReference type="PROSITE" id="PS51272"/>
    </source>
</evidence>
<dbReference type="Pfam" id="PF00581">
    <property type="entry name" value="Rhodanese"/>
    <property type="match status" value="1"/>
</dbReference>
<gene>
    <name evidence="7" type="ORF">EFD62_15780</name>
</gene>
<feature type="chain" id="PRO_5039641993" description="Rhodanese domain-containing protein" evidence="4">
    <location>
        <begin position="28"/>
        <end position="1116"/>
    </location>
</feature>
<dbReference type="Pfam" id="PF00395">
    <property type="entry name" value="SLH"/>
    <property type="match status" value="3"/>
</dbReference>
<name>A0A4Q0I0N8_9FIRM</name>
<feature type="domain" description="SLH" evidence="6">
    <location>
        <begin position="107"/>
        <end position="165"/>
    </location>
</feature>
<dbReference type="Pfam" id="PF13517">
    <property type="entry name" value="FG-GAP_3"/>
    <property type="match status" value="2"/>
</dbReference>
<dbReference type="PROSITE" id="PS50206">
    <property type="entry name" value="RHODANESE_3"/>
    <property type="match status" value="1"/>
</dbReference>
<keyword evidence="8" id="KW-1185">Reference proteome</keyword>
<dbReference type="SUPFAM" id="SSF52821">
    <property type="entry name" value="Rhodanese/Cell cycle control phosphatase"/>
    <property type="match status" value="1"/>
</dbReference>
<feature type="compositionally biased region" description="Basic and acidic residues" evidence="3">
    <location>
        <begin position="253"/>
        <end position="265"/>
    </location>
</feature>
<dbReference type="PANTHER" id="PTHR43308:SF5">
    <property type="entry name" value="S-LAYER PROTEIN _ PEPTIDOGLYCAN ENDO-BETA-N-ACETYLGLUCOSAMINIDASE"/>
    <property type="match status" value="1"/>
</dbReference>
<proteinExistence type="predicted"/>
<organism evidence="7 8">
    <name type="scientific">Acetivibrio mesophilus</name>
    <dbReference type="NCBI Taxonomy" id="2487273"/>
    <lineage>
        <taxon>Bacteria</taxon>
        <taxon>Bacillati</taxon>
        <taxon>Bacillota</taxon>
        <taxon>Clostridia</taxon>
        <taxon>Eubacteriales</taxon>
        <taxon>Oscillospiraceae</taxon>
        <taxon>Acetivibrio</taxon>
    </lineage>
</organism>
<feature type="domain" description="Rhodanese" evidence="5">
    <location>
        <begin position="1023"/>
        <end position="1110"/>
    </location>
</feature>
<feature type="region of interest" description="Disordered" evidence="3">
    <location>
        <begin position="286"/>
        <end position="310"/>
    </location>
</feature>
<evidence type="ECO:0000313" key="7">
    <source>
        <dbReference type="EMBL" id="RXE57780.1"/>
    </source>
</evidence>
<reference evidence="8" key="1">
    <citation type="submission" date="2018-11" db="EMBL/GenBank/DDBJ databases">
        <title>Genome sequencing of a novel mesophilic and cellulolytic organism within the genus Hungateiclostridium.</title>
        <authorList>
            <person name="Rettenmaier R."/>
            <person name="Liebl W."/>
            <person name="Zverlov V."/>
        </authorList>
    </citation>
    <scope>NUCLEOTIDE SEQUENCE [LARGE SCALE GENOMIC DNA]</scope>
    <source>
        <strain evidence="8">N2K1</strain>
    </source>
</reference>
<keyword evidence="2" id="KW-0677">Repeat</keyword>
<dbReference type="PANTHER" id="PTHR43308">
    <property type="entry name" value="OUTER MEMBRANE PROTEIN ALPHA-RELATED"/>
    <property type="match status" value="1"/>
</dbReference>
<dbReference type="InterPro" id="IPR013783">
    <property type="entry name" value="Ig-like_fold"/>
</dbReference>
<dbReference type="SUPFAM" id="SSF69318">
    <property type="entry name" value="Integrin alpha N-terminal domain"/>
    <property type="match status" value="1"/>
</dbReference>
<evidence type="ECO:0000259" key="5">
    <source>
        <dbReference type="PROSITE" id="PS50206"/>
    </source>
</evidence>
<dbReference type="InterPro" id="IPR036873">
    <property type="entry name" value="Rhodanese-like_dom_sf"/>
</dbReference>
<dbReference type="InterPro" id="IPR001763">
    <property type="entry name" value="Rhodanese-like_dom"/>
</dbReference>
<dbReference type="Proteomes" id="UP000289166">
    <property type="component" value="Unassembled WGS sequence"/>
</dbReference>
<comment type="caution">
    <text evidence="7">The sequence shown here is derived from an EMBL/GenBank/DDBJ whole genome shotgun (WGS) entry which is preliminary data.</text>
</comment>
<dbReference type="OrthoDB" id="2486450at2"/>
<dbReference type="SMART" id="SM00450">
    <property type="entry name" value="RHOD"/>
    <property type="match status" value="1"/>
</dbReference>
<dbReference type="RefSeq" id="WP_069196194.1">
    <property type="nucleotide sequence ID" value="NZ_RLII01000036.1"/>
</dbReference>
<dbReference type="EMBL" id="RLII01000036">
    <property type="protein sequence ID" value="RXE57780.1"/>
    <property type="molecule type" value="Genomic_DNA"/>
</dbReference>
<dbReference type="Gene3D" id="2.60.40.10">
    <property type="entry name" value="Immunoglobulins"/>
    <property type="match status" value="2"/>
</dbReference>
<accession>A0A4Q0I0N8</accession>
<feature type="region of interest" description="Disordered" evidence="3">
    <location>
        <begin position="245"/>
        <end position="267"/>
    </location>
</feature>